<reference evidence="2" key="1">
    <citation type="submission" date="2020-10" db="EMBL/GenBank/DDBJ databases">
        <title>Connecting structure to function with the recovery of over 1000 high-quality activated sludge metagenome-assembled genomes encoding full-length rRNA genes using long-read sequencing.</title>
        <authorList>
            <person name="Singleton C.M."/>
            <person name="Petriglieri F."/>
            <person name="Kristensen J.M."/>
            <person name="Kirkegaard R.H."/>
            <person name="Michaelsen T.Y."/>
            <person name="Andersen M.H."/>
            <person name="Karst S.M."/>
            <person name="Dueholm M.S."/>
            <person name="Nielsen P.H."/>
            <person name="Albertsen M."/>
        </authorList>
    </citation>
    <scope>NUCLEOTIDE SEQUENCE</scope>
    <source>
        <strain evidence="2">Skiv_18-Q3-R9-52_MAXAC.067</strain>
    </source>
</reference>
<dbReference type="EMBL" id="JADKIO010000006">
    <property type="protein sequence ID" value="MBK9796319.1"/>
    <property type="molecule type" value="Genomic_DNA"/>
</dbReference>
<sequence length="115" mass="12460">MSPGDAITTTTRTRAGTTPAGGHPATAEQLRQARLEREAEAARQAWRARTLKVWFNGASLSWSVRVGHTLNTELTAQNGENRLEILEPDSVLRRVQLVGVHGADAPSGGFYPGQR</sequence>
<organism evidence="2 3">
    <name type="scientific">Candidatus Geothrix skivensis</name>
    <dbReference type="NCBI Taxonomy" id="2954439"/>
    <lineage>
        <taxon>Bacteria</taxon>
        <taxon>Pseudomonadati</taxon>
        <taxon>Acidobacteriota</taxon>
        <taxon>Holophagae</taxon>
        <taxon>Holophagales</taxon>
        <taxon>Holophagaceae</taxon>
        <taxon>Geothrix</taxon>
    </lineage>
</organism>
<proteinExistence type="predicted"/>
<protein>
    <submittedName>
        <fullName evidence="2">Uncharacterized protein</fullName>
    </submittedName>
</protein>
<feature type="compositionally biased region" description="Low complexity" evidence="1">
    <location>
        <begin position="8"/>
        <end position="30"/>
    </location>
</feature>
<name>A0A9D7SGZ8_9BACT</name>
<dbReference type="AlphaFoldDB" id="A0A9D7SGZ8"/>
<evidence type="ECO:0000256" key="1">
    <source>
        <dbReference type="SAM" id="MobiDB-lite"/>
    </source>
</evidence>
<evidence type="ECO:0000313" key="3">
    <source>
        <dbReference type="Proteomes" id="UP000886657"/>
    </source>
</evidence>
<accession>A0A9D7SGZ8</accession>
<gene>
    <name evidence="2" type="ORF">IPP58_07450</name>
</gene>
<dbReference type="Proteomes" id="UP000886657">
    <property type="component" value="Unassembled WGS sequence"/>
</dbReference>
<evidence type="ECO:0000313" key="2">
    <source>
        <dbReference type="EMBL" id="MBK9796319.1"/>
    </source>
</evidence>
<comment type="caution">
    <text evidence="2">The sequence shown here is derived from an EMBL/GenBank/DDBJ whole genome shotgun (WGS) entry which is preliminary data.</text>
</comment>
<feature type="region of interest" description="Disordered" evidence="1">
    <location>
        <begin position="1"/>
        <end position="30"/>
    </location>
</feature>